<dbReference type="EMBL" id="JAOPLU010000002">
    <property type="protein sequence ID" value="MDM5131405.1"/>
    <property type="molecule type" value="Genomic_DNA"/>
</dbReference>
<dbReference type="RefSeq" id="WP_290041972.1">
    <property type="nucleotide sequence ID" value="NZ_JAOPLU010000002.1"/>
</dbReference>
<gene>
    <name evidence="1" type="ORF">OB962_10390</name>
</gene>
<keyword evidence="2" id="KW-1185">Reference proteome</keyword>
<proteinExistence type="predicted"/>
<evidence type="ECO:0000313" key="1">
    <source>
        <dbReference type="EMBL" id="MDM5131405.1"/>
    </source>
</evidence>
<reference evidence="1" key="1">
    <citation type="submission" date="2024-05" db="EMBL/GenBank/DDBJ databases">
        <title>WGS of Aeromonas isolates.</title>
        <authorList>
            <person name="Lee H."/>
        </authorList>
    </citation>
    <scope>NUCLEOTIDE SEQUENCE</scope>
    <source>
        <strain evidence="1">LP308</strain>
    </source>
</reference>
<dbReference type="Proteomes" id="UP001168109">
    <property type="component" value="Unassembled WGS sequence"/>
</dbReference>
<organism evidence="1 2">
    <name type="scientific">Aeromonas piscicola</name>
    <dbReference type="NCBI Taxonomy" id="600645"/>
    <lineage>
        <taxon>Bacteria</taxon>
        <taxon>Pseudomonadati</taxon>
        <taxon>Pseudomonadota</taxon>
        <taxon>Gammaproteobacteria</taxon>
        <taxon>Aeromonadales</taxon>
        <taxon>Aeromonadaceae</taxon>
        <taxon>Aeromonas</taxon>
    </lineage>
</organism>
<sequence>MSLIDEFQRESKKQSNRGRCLHYDKGLRCNGIISAHSIQNKGQLSLIAEEGHVYCLSSDLSILRKTDGKPLPKKTGIGKASTFYGFCKYHDNILFEAIDNSPLGPDKKQIALYAYRCICREFYVKENAIAVLNKFRAHPELHPQVRDIISATHYGNSLGFSGLKYHKALYDQALNAEDYSQFEFIYFTSSTPCKAQFSGLLYPDFDFEGHFLQDLGKWTKPLALITFFTAPIAEGWAFGFAWHASSNHICIPFIQSLANKVASGEKPEDTILRFSLSCCENHAIRISWWDSLGGKNKQAALERMQLMANPTEQVPPDYLASGCEGVADWVFEYVITSLETEM</sequence>
<comment type="caution">
    <text evidence="1">The sequence shown here is derived from an EMBL/GenBank/DDBJ whole genome shotgun (WGS) entry which is preliminary data.</text>
</comment>
<name>A0ABT7QBX3_9GAMM</name>
<evidence type="ECO:0000313" key="2">
    <source>
        <dbReference type="Proteomes" id="UP001168109"/>
    </source>
</evidence>
<protein>
    <submittedName>
        <fullName evidence="1">Uncharacterized protein</fullName>
    </submittedName>
</protein>
<accession>A0ABT7QBX3</accession>